<evidence type="ECO:0000313" key="1">
    <source>
        <dbReference type="EMBL" id="KAJ3641050.1"/>
    </source>
</evidence>
<gene>
    <name evidence="1" type="ORF">Zmor_027575</name>
</gene>
<reference evidence="1" key="1">
    <citation type="journal article" date="2023" name="G3 (Bethesda)">
        <title>Whole genome assemblies of Zophobas morio and Tenebrio molitor.</title>
        <authorList>
            <person name="Kaur S."/>
            <person name="Stinson S.A."/>
            <person name="diCenzo G.C."/>
        </authorList>
    </citation>
    <scope>NUCLEOTIDE SEQUENCE</scope>
    <source>
        <strain evidence="1">QUZm001</strain>
    </source>
</reference>
<protein>
    <submittedName>
        <fullName evidence="1">Uncharacterized protein</fullName>
    </submittedName>
</protein>
<accession>A0AA38HNY3</accession>
<dbReference type="PANTHER" id="PTHR13608:SF3">
    <property type="entry name" value="ARMADILLO-LIKE HELICAL DOMAIN-CONTAINING PROTEIN 3"/>
    <property type="match status" value="1"/>
</dbReference>
<dbReference type="PANTHER" id="PTHR13608">
    <property type="entry name" value="ARMADILLO-LIKE HELICAL DOMAIN-CONTAINING PROTEIN 3"/>
    <property type="match status" value="1"/>
</dbReference>
<evidence type="ECO:0000313" key="2">
    <source>
        <dbReference type="Proteomes" id="UP001168821"/>
    </source>
</evidence>
<keyword evidence="2" id="KW-1185">Reference proteome</keyword>
<dbReference type="Proteomes" id="UP001168821">
    <property type="component" value="Unassembled WGS sequence"/>
</dbReference>
<organism evidence="1 2">
    <name type="scientific">Zophobas morio</name>
    <dbReference type="NCBI Taxonomy" id="2755281"/>
    <lineage>
        <taxon>Eukaryota</taxon>
        <taxon>Metazoa</taxon>
        <taxon>Ecdysozoa</taxon>
        <taxon>Arthropoda</taxon>
        <taxon>Hexapoda</taxon>
        <taxon>Insecta</taxon>
        <taxon>Pterygota</taxon>
        <taxon>Neoptera</taxon>
        <taxon>Endopterygota</taxon>
        <taxon>Coleoptera</taxon>
        <taxon>Polyphaga</taxon>
        <taxon>Cucujiformia</taxon>
        <taxon>Tenebrionidae</taxon>
        <taxon>Zophobas</taxon>
    </lineage>
</organism>
<name>A0AA38HNY3_9CUCU</name>
<dbReference type="GO" id="GO:0005829">
    <property type="term" value="C:cytosol"/>
    <property type="evidence" value="ECO:0007669"/>
    <property type="project" value="TreeGrafter"/>
</dbReference>
<dbReference type="EMBL" id="JALNTZ010000009">
    <property type="protein sequence ID" value="KAJ3641050.1"/>
    <property type="molecule type" value="Genomic_DNA"/>
</dbReference>
<sequence length="355" mass="40134">MATKKGAVSGPKRQFREKIVQIYETLFKGDNLPTSNSQFWDEFFLLRPKTTYIDTEIQKMSQEQLFLTKANLNLLINNCIEALSDQNNIRVVYSMQTLCAVIHAIFQKSSEVESDIFLIGFENSAEKVQLLLSACQKFLEGDSASVLKSLSLKLLLILVTRTDNINENSLVEYVINTSLFECLLKLVCHTQTRQVHGYDVVLLLTLLVNYRKYDAANPYVVKLSILDDELALNGYGQVITNSLCDFCSQFNRELLENQHTSWLSSLTTMVGNIFISEEGVLRTQQMRANNAYLLAFYEAIHLNRNFITTLAHTQIDGSSPPSPINTLSPGSSPADVTVNLNSQPSNLLVIFFQYW</sequence>
<comment type="caution">
    <text evidence="1">The sequence shown here is derived from an EMBL/GenBank/DDBJ whole genome shotgun (WGS) entry which is preliminary data.</text>
</comment>
<proteinExistence type="predicted"/>
<dbReference type="InterPro" id="IPR039868">
    <property type="entry name" value="ARMD3-like"/>
</dbReference>
<dbReference type="AlphaFoldDB" id="A0AA38HNY3"/>